<dbReference type="Ensembl" id="ENSSPAT00000019690.1">
    <property type="protein sequence ID" value="ENSSPAP00000019396.1"/>
    <property type="gene ID" value="ENSSPAG00000014639.1"/>
</dbReference>
<reference evidence="1" key="1">
    <citation type="submission" date="2023-09" db="UniProtKB">
        <authorList>
            <consortium name="Ensembl"/>
        </authorList>
    </citation>
    <scope>IDENTIFICATION</scope>
</reference>
<dbReference type="GeneTree" id="ENSGT00940000178135"/>
<sequence>SKVYHNTEKDLTVYSSIKCNTTYLPSLPAGWLRFGSKCFMFRGKKDDIQANWSYARSWCKEQGGDLACTQQIVRLK</sequence>
<protein>
    <recommendedName>
        <fullName evidence="2">C-type lectin domain-containing protein</fullName>
    </recommendedName>
</protein>
<dbReference type="Gene3D" id="3.10.100.10">
    <property type="entry name" value="Mannose-Binding Protein A, subunit A"/>
    <property type="match status" value="1"/>
</dbReference>
<dbReference type="InterPro" id="IPR016187">
    <property type="entry name" value="CTDL_fold"/>
</dbReference>
<accession>A0A3B5AG57</accession>
<dbReference type="STRING" id="144197.ENSSPAP00000019396"/>
<proteinExistence type="predicted"/>
<dbReference type="SUPFAM" id="SSF56436">
    <property type="entry name" value="C-type lectin-like"/>
    <property type="match status" value="1"/>
</dbReference>
<organism evidence="1">
    <name type="scientific">Stegastes partitus</name>
    <name type="common">bicolor damselfish</name>
    <dbReference type="NCBI Taxonomy" id="144197"/>
    <lineage>
        <taxon>Eukaryota</taxon>
        <taxon>Metazoa</taxon>
        <taxon>Chordata</taxon>
        <taxon>Craniata</taxon>
        <taxon>Vertebrata</taxon>
        <taxon>Euteleostomi</taxon>
        <taxon>Actinopterygii</taxon>
        <taxon>Neopterygii</taxon>
        <taxon>Teleostei</taxon>
        <taxon>Neoteleostei</taxon>
        <taxon>Acanthomorphata</taxon>
        <taxon>Ovalentaria</taxon>
        <taxon>Pomacentridae</taxon>
        <taxon>Stegastes</taxon>
    </lineage>
</organism>
<evidence type="ECO:0008006" key="2">
    <source>
        <dbReference type="Google" id="ProtNLM"/>
    </source>
</evidence>
<evidence type="ECO:0000313" key="1">
    <source>
        <dbReference type="Ensembl" id="ENSSPAP00000019396.1"/>
    </source>
</evidence>
<name>A0A3B5AG57_9TELE</name>
<dbReference type="InterPro" id="IPR016186">
    <property type="entry name" value="C-type_lectin-like/link_sf"/>
</dbReference>
<dbReference type="AlphaFoldDB" id="A0A3B5AG57"/>